<reference evidence="2 3" key="1">
    <citation type="submission" date="2024-05" db="EMBL/GenBank/DDBJ databases">
        <title>Genome sequencing and assembly of Indian major carp, Cirrhinus mrigala (Hamilton, 1822).</title>
        <authorList>
            <person name="Mohindra V."/>
            <person name="Chowdhury L.M."/>
            <person name="Lal K."/>
            <person name="Jena J.K."/>
        </authorList>
    </citation>
    <scope>NUCLEOTIDE SEQUENCE [LARGE SCALE GENOMIC DNA]</scope>
    <source>
        <strain evidence="2">CM1030</strain>
        <tissue evidence="2">Blood</tissue>
    </source>
</reference>
<protein>
    <recommendedName>
        <fullName evidence="1">EF-hand domain-containing protein</fullName>
    </recommendedName>
</protein>
<dbReference type="PROSITE" id="PS50222">
    <property type="entry name" value="EF_HAND_2"/>
    <property type="match status" value="1"/>
</dbReference>
<dbReference type="InterPro" id="IPR002048">
    <property type="entry name" value="EF_hand_dom"/>
</dbReference>
<dbReference type="EMBL" id="JAMKFB020000023">
    <property type="protein sequence ID" value="KAL0158743.1"/>
    <property type="molecule type" value="Genomic_DNA"/>
</dbReference>
<evidence type="ECO:0000259" key="1">
    <source>
        <dbReference type="PROSITE" id="PS50222"/>
    </source>
</evidence>
<organism evidence="2 3">
    <name type="scientific">Cirrhinus mrigala</name>
    <name type="common">Mrigala</name>
    <dbReference type="NCBI Taxonomy" id="683832"/>
    <lineage>
        <taxon>Eukaryota</taxon>
        <taxon>Metazoa</taxon>
        <taxon>Chordata</taxon>
        <taxon>Craniata</taxon>
        <taxon>Vertebrata</taxon>
        <taxon>Euteleostomi</taxon>
        <taxon>Actinopterygii</taxon>
        <taxon>Neopterygii</taxon>
        <taxon>Teleostei</taxon>
        <taxon>Ostariophysi</taxon>
        <taxon>Cypriniformes</taxon>
        <taxon>Cyprinidae</taxon>
        <taxon>Labeoninae</taxon>
        <taxon>Labeonini</taxon>
        <taxon>Cirrhinus</taxon>
    </lineage>
</organism>
<evidence type="ECO:0000313" key="2">
    <source>
        <dbReference type="EMBL" id="KAL0158743.1"/>
    </source>
</evidence>
<gene>
    <name evidence="2" type="ORF">M9458_046819</name>
</gene>
<dbReference type="AlphaFoldDB" id="A0ABD0NAP3"/>
<accession>A0ABD0NAP3</accession>
<sequence>VEESSVVMQLAQLKGLTHSSLLTAPDSQEEQLTQDELFSLLDLNQDGLLQREE</sequence>
<feature type="domain" description="EF-hand" evidence="1">
    <location>
        <begin position="29"/>
        <end position="53"/>
    </location>
</feature>
<comment type="caution">
    <text evidence="2">The sequence shown here is derived from an EMBL/GenBank/DDBJ whole genome shotgun (WGS) entry which is preliminary data.</text>
</comment>
<name>A0ABD0NAP3_CIRMR</name>
<feature type="non-terminal residue" evidence="2">
    <location>
        <position position="53"/>
    </location>
</feature>
<evidence type="ECO:0000313" key="3">
    <source>
        <dbReference type="Proteomes" id="UP001529510"/>
    </source>
</evidence>
<feature type="non-terminal residue" evidence="2">
    <location>
        <position position="1"/>
    </location>
</feature>
<keyword evidence="3" id="KW-1185">Reference proteome</keyword>
<proteinExistence type="predicted"/>
<dbReference type="Proteomes" id="UP001529510">
    <property type="component" value="Unassembled WGS sequence"/>
</dbReference>